<keyword evidence="2 6" id="KW-0812">Transmembrane</keyword>
<evidence type="ECO:0000256" key="2">
    <source>
        <dbReference type="ARBA" id="ARBA00022692"/>
    </source>
</evidence>
<feature type="transmembrane region" description="Helical" evidence="6">
    <location>
        <begin position="77"/>
        <end position="96"/>
    </location>
</feature>
<evidence type="ECO:0000256" key="3">
    <source>
        <dbReference type="ARBA" id="ARBA00022989"/>
    </source>
</evidence>
<evidence type="ECO:0000259" key="7">
    <source>
        <dbReference type="Pfam" id="PF14378"/>
    </source>
</evidence>
<keyword evidence="3 6" id="KW-1133">Transmembrane helix</keyword>
<dbReference type="Proteomes" id="UP000655410">
    <property type="component" value="Unassembled WGS sequence"/>
</dbReference>
<feature type="transmembrane region" description="Helical" evidence="6">
    <location>
        <begin position="190"/>
        <end position="207"/>
    </location>
</feature>
<comment type="caution">
    <text evidence="8">The sequence shown here is derived from an EMBL/GenBank/DDBJ whole genome shotgun (WGS) entry which is preliminary data.</text>
</comment>
<feature type="domain" description="Inositolphosphotransferase Aur1/Ipt1" evidence="7">
    <location>
        <begin position="45"/>
        <end position="229"/>
    </location>
</feature>
<name>A0ABQ2NC45_9ACTN</name>
<keyword evidence="4 6" id="KW-0472">Membrane</keyword>
<organism evidence="8 9">
    <name type="scientific">Nocardioides phosphati</name>
    <dbReference type="NCBI Taxonomy" id="1867775"/>
    <lineage>
        <taxon>Bacteria</taxon>
        <taxon>Bacillati</taxon>
        <taxon>Actinomycetota</taxon>
        <taxon>Actinomycetes</taxon>
        <taxon>Propionibacteriales</taxon>
        <taxon>Nocardioidaceae</taxon>
        <taxon>Nocardioides</taxon>
    </lineage>
</organism>
<dbReference type="RefSeq" id="WP_188783940.1">
    <property type="nucleotide sequence ID" value="NZ_BMNI01000004.1"/>
</dbReference>
<reference evidence="9" key="1">
    <citation type="journal article" date="2019" name="Int. J. Syst. Evol. Microbiol.">
        <title>The Global Catalogue of Microorganisms (GCM) 10K type strain sequencing project: providing services to taxonomists for standard genome sequencing and annotation.</title>
        <authorList>
            <consortium name="The Broad Institute Genomics Platform"/>
            <consortium name="The Broad Institute Genome Sequencing Center for Infectious Disease"/>
            <person name="Wu L."/>
            <person name="Ma J."/>
        </authorList>
    </citation>
    <scope>NUCLEOTIDE SEQUENCE [LARGE SCALE GENOMIC DNA]</scope>
    <source>
        <strain evidence="9">CGMCC 4.7371</strain>
    </source>
</reference>
<evidence type="ECO:0000256" key="6">
    <source>
        <dbReference type="SAM" id="Phobius"/>
    </source>
</evidence>
<dbReference type="EMBL" id="BMNI01000004">
    <property type="protein sequence ID" value="GGO89986.1"/>
    <property type="molecule type" value="Genomic_DNA"/>
</dbReference>
<comment type="subcellular location">
    <subcellularLocation>
        <location evidence="1">Membrane</location>
        <topology evidence="1">Multi-pass membrane protein</topology>
    </subcellularLocation>
</comment>
<evidence type="ECO:0000313" key="9">
    <source>
        <dbReference type="Proteomes" id="UP000655410"/>
    </source>
</evidence>
<feature type="transmembrane region" description="Helical" evidence="6">
    <location>
        <begin position="164"/>
        <end position="183"/>
    </location>
</feature>
<dbReference type="CDD" id="cd03386">
    <property type="entry name" value="PAP2_Aur1_like"/>
    <property type="match status" value="1"/>
</dbReference>
<sequence length="260" mass="28212">MGRLRRGLGPATRELALIAALYLFYCAARTAASSDLRAATARATQLRRLERVLHLPGEGWFNRLATDHAWVGVTADYWYASLHYLVTAGALVWLFGRGRTTYVHARRALVLATLVALGFYLTLPTAPPRMMDGFTDIMALHSDLGWWGSSGSAPQGLGGLTNELAALPSMHAGWALWVALAIWSVTASRLLRWLGVVYALGTDVVVVVTANHWLVDVVLGQAIIAAAWWVVHRTPSAPRPARVPGEVAQPTNRYAATPAP</sequence>
<dbReference type="InterPro" id="IPR026841">
    <property type="entry name" value="Aur1/Ipt1"/>
</dbReference>
<dbReference type="Pfam" id="PF14378">
    <property type="entry name" value="PAP2_3"/>
    <property type="match status" value="1"/>
</dbReference>
<feature type="transmembrane region" description="Helical" evidence="6">
    <location>
        <begin position="108"/>
        <end position="126"/>
    </location>
</feature>
<dbReference type="PANTHER" id="PTHR31310:SF7">
    <property type="entry name" value="PA-PHOSPHATASE RELATED-FAMILY PROTEIN DDB_G0268928"/>
    <property type="match status" value="1"/>
</dbReference>
<proteinExistence type="predicted"/>
<gene>
    <name evidence="8" type="ORF">GCM10011584_20750</name>
</gene>
<dbReference type="PANTHER" id="PTHR31310">
    <property type="match status" value="1"/>
</dbReference>
<protein>
    <submittedName>
        <fullName evidence="8">Inositol phosphorylceramide synthase</fullName>
    </submittedName>
</protein>
<evidence type="ECO:0000256" key="1">
    <source>
        <dbReference type="ARBA" id="ARBA00004141"/>
    </source>
</evidence>
<evidence type="ECO:0000256" key="5">
    <source>
        <dbReference type="SAM" id="MobiDB-lite"/>
    </source>
</evidence>
<evidence type="ECO:0000256" key="4">
    <source>
        <dbReference type="ARBA" id="ARBA00023136"/>
    </source>
</evidence>
<keyword evidence="9" id="KW-1185">Reference proteome</keyword>
<dbReference type="InterPro" id="IPR052185">
    <property type="entry name" value="IPC_Synthase-Related"/>
</dbReference>
<evidence type="ECO:0000313" key="8">
    <source>
        <dbReference type="EMBL" id="GGO89986.1"/>
    </source>
</evidence>
<accession>A0ABQ2NC45</accession>
<feature type="region of interest" description="Disordered" evidence="5">
    <location>
        <begin position="236"/>
        <end position="260"/>
    </location>
</feature>